<evidence type="ECO:0000256" key="4">
    <source>
        <dbReference type="ARBA" id="ARBA00022452"/>
    </source>
</evidence>
<keyword evidence="9" id="KW-1029">Fimbrium biogenesis</keyword>
<evidence type="ECO:0000313" key="14">
    <source>
        <dbReference type="Proteomes" id="UP000326595"/>
    </source>
</evidence>
<dbReference type="RefSeq" id="WP_224793724.1">
    <property type="nucleotide sequence ID" value="NZ_OZ024668.1"/>
</dbReference>
<dbReference type="InterPro" id="IPR000015">
    <property type="entry name" value="Fimb_usher"/>
</dbReference>
<comment type="subcellular location">
    <subcellularLocation>
        <location evidence="1 9">Cell outer membrane</location>
        <topology evidence="1 9">Multi-pass membrane protein</topology>
    </subcellularLocation>
</comment>
<evidence type="ECO:0000256" key="6">
    <source>
        <dbReference type="ARBA" id="ARBA00022729"/>
    </source>
</evidence>
<evidence type="ECO:0000259" key="11">
    <source>
        <dbReference type="Pfam" id="PF13954"/>
    </source>
</evidence>
<dbReference type="InterPro" id="IPR018030">
    <property type="entry name" value="Fimbrial_membr_usher_CS"/>
</dbReference>
<dbReference type="Gene3D" id="2.60.40.2070">
    <property type="match status" value="1"/>
</dbReference>
<dbReference type="Proteomes" id="UP000326595">
    <property type="component" value="Chromosome"/>
</dbReference>
<feature type="domain" description="PapC N-terminal" evidence="11">
    <location>
        <begin position="46"/>
        <end position="192"/>
    </location>
</feature>
<reference evidence="13" key="1">
    <citation type="submission" date="2019-09" db="EMBL/GenBank/DDBJ databases">
        <authorList>
            <person name="Chandra G."/>
            <person name="Truman W A."/>
        </authorList>
    </citation>
    <scope>NUCLEOTIDE SEQUENCE [LARGE SCALE GENOMIC DNA]</scope>
    <source>
        <strain evidence="13">PS652</strain>
    </source>
</reference>
<accession>A0A5E6RAB8</accession>
<evidence type="ECO:0000256" key="1">
    <source>
        <dbReference type="ARBA" id="ARBA00004571"/>
    </source>
</evidence>
<dbReference type="InterPro" id="IPR043142">
    <property type="entry name" value="PapC-like_C_sf"/>
</dbReference>
<keyword evidence="3 9" id="KW-0813">Transport</keyword>
<dbReference type="PROSITE" id="PS01151">
    <property type="entry name" value="FIMBRIAL_USHER"/>
    <property type="match status" value="1"/>
</dbReference>
<dbReference type="Pfam" id="PF00577">
    <property type="entry name" value="Usher"/>
    <property type="match status" value="1"/>
</dbReference>
<keyword evidence="5 9" id="KW-0812">Transmembrane</keyword>
<dbReference type="AlphaFoldDB" id="A0A5E6RAB8"/>
<comment type="similarity">
    <text evidence="2 9">Belongs to the fimbrial export usher family.</text>
</comment>
<evidence type="ECO:0000256" key="2">
    <source>
        <dbReference type="ARBA" id="ARBA00008064"/>
    </source>
</evidence>
<dbReference type="GO" id="GO:0009297">
    <property type="term" value="P:pilus assembly"/>
    <property type="evidence" value="ECO:0007669"/>
    <property type="project" value="InterPro"/>
</dbReference>
<evidence type="ECO:0000256" key="7">
    <source>
        <dbReference type="ARBA" id="ARBA00023136"/>
    </source>
</evidence>
<reference evidence="12 14" key="2">
    <citation type="submission" date="2024-03" db="EMBL/GenBank/DDBJ databases">
        <authorList>
            <person name="Alaster D. Moffat"/>
            <person name="Govind Chandra"/>
            <person name="Andrew W. Truman"/>
        </authorList>
    </citation>
    <scope>NUCLEOTIDE SEQUENCE [LARGE SCALE GENOMIC DNA]</scope>
    <source>
        <strain evidence="12">PS652</strain>
    </source>
</reference>
<keyword evidence="4" id="KW-1134">Transmembrane beta strand</keyword>
<evidence type="ECO:0000313" key="13">
    <source>
        <dbReference type="EMBL" id="VVM62235.1"/>
    </source>
</evidence>
<name>A0A5E6RAB8_PSEFL</name>
<protein>
    <submittedName>
        <fullName evidence="13">Outer membrane usher protein HtrE</fullName>
    </submittedName>
</protein>
<dbReference type="Pfam" id="PF13954">
    <property type="entry name" value="PapC_N"/>
    <property type="match status" value="1"/>
</dbReference>
<dbReference type="FunFam" id="2.60.40.3110:FF:000001">
    <property type="entry name" value="Putative fimbrial outer membrane usher"/>
    <property type="match status" value="1"/>
</dbReference>
<dbReference type="SUPFAM" id="SSF141729">
    <property type="entry name" value="FimD N-terminal domain-like"/>
    <property type="match status" value="1"/>
</dbReference>
<evidence type="ECO:0000256" key="5">
    <source>
        <dbReference type="ARBA" id="ARBA00022692"/>
    </source>
</evidence>
<evidence type="ECO:0000256" key="8">
    <source>
        <dbReference type="ARBA" id="ARBA00023237"/>
    </source>
</evidence>
<dbReference type="EMBL" id="CABVHG010000006">
    <property type="protein sequence ID" value="VVM62235.1"/>
    <property type="molecule type" value="Genomic_DNA"/>
</dbReference>
<proteinExistence type="inferred from homology"/>
<evidence type="ECO:0000256" key="3">
    <source>
        <dbReference type="ARBA" id="ARBA00022448"/>
    </source>
</evidence>
<dbReference type="InterPro" id="IPR025885">
    <property type="entry name" value="PapC_N"/>
</dbReference>
<feature type="domain" description="PapC-like C-terminal" evidence="10">
    <location>
        <begin position="771"/>
        <end position="834"/>
    </location>
</feature>
<evidence type="ECO:0000313" key="12">
    <source>
        <dbReference type="EMBL" id="CAK9890424.1"/>
    </source>
</evidence>
<dbReference type="GO" id="GO:0015473">
    <property type="term" value="F:fimbrial usher porin activity"/>
    <property type="evidence" value="ECO:0007669"/>
    <property type="project" value="InterPro"/>
</dbReference>
<dbReference type="InterPro" id="IPR042186">
    <property type="entry name" value="FimD_plug_dom"/>
</dbReference>
<dbReference type="PANTHER" id="PTHR30451">
    <property type="entry name" value="OUTER MEMBRANE USHER PROTEIN"/>
    <property type="match status" value="1"/>
</dbReference>
<gene>
    <name evidence="13" type="primary">htrE</name>
    <name evidence="13" type="ORF">PS652_01346</name>
    <name evidence="12" type="ORF">PS652_03268</name>
</gene>
<dbReference type="GO" id="GO:0009279">
    <property type="term" value="C:cell outer membrane"/>
    <property type="evidence" value="ECO:0007669"/>
    <property type="project" value="UniProtKB-SubCell"/>
</dbReference>
<keyword evidence="7 9" id="KW-0472">Membrane</keyword>
<evidence type="ECO:0000259" key="10">
    <source>
        <dbReference type="Pfam" id="PF13953"/>
    </source>
</evidence>
<organism evidence="13">
    <name type="scientific">Pseudomonas fluorescens</name>
    <dbReference type="NCBI Taxonomy" id="294"/>
    <lineage>
        <taxon>Bacteria</taxon>
        <taxon>Pseudomonadati</taxon>
        <taxon>Pseudomonadota</taxon>
        <taxon>Gammaproteobacteria</taxon>
        <taxon>Pseudomonadales</taxon>
        <taxon>Pseudomonadaceae</taxon>
        <taxon>Pseudomonas</taxon>
    </lineage>
</organism>
<sequence>MTRTCPLSDTPGGLTRGRTTLFLGSLSFVSLSPLALADTPEPSAVQFESAFLSNGAALPVDLSRFEKRNIVAAGNHNIEVFINQQWQGRLDIPFQSQGPEQDAVACFDLALLHRLGIATERLSIEHTAQLQRDRCLPIEVLLDDAFSEFDFSSQQLSLSIAQVGLKRTSVDYVDPSQWDSGITAGFAGYNLNVYNLKPRNQQEGLQTQGYLGLNTGVNLGDWRLRHDGALAWSNQGQRRYQSQSSYAQRDITSWSSQLTLGETYTPGDLFDSVSFIGARLASDDRMLPHSQSGFAPVVRGVANSNARVVVRQRGVILHESTVAPGAFEIDDLQAPGYGGDLEVVITEADGQVRSFSVPYTAVPLSLRPGQQRYSATFGTLQNQRLVSEPVFAEGNWQYGLNNLLSSYSGLTFASGYGAFLLGGALNTGLGAFGLDVTQARTHLPGLGSQRGQSLRLSYAKTLNTTDTQIALATHRYSTQGYFNLEDAFLNRQYLRGTSHSLDFLHQRSRSALTLGQPLAERYGQLHLTASATRYWNYPGTDVNYSLGYSNHFKRLTYGLSAARERTASGRRDNVLNLTLSLPLGADRSQTLNASASRNQQGHSQVQTTLTGIADAENRLSYGVTTSHDRNHGEGNSNLSGNLLYRSPIAEFSGSLSHGSNVSQSSLGARGAIVAHAGGVTLSQPLGDTFGLAKAENAHGAQLSSYTAVSIDRQGYAVIPSLTPYRSNKIELNPRGLPTDVELNGTTQQTVPRAGAIALLEFPTTYGVSAVVQISHPDNELIPFGSVIEDDAGNELGVVGQGSQAFVRGLAPKGVLQVRWGKQHEKTCRIAYTLDLRKRQNTKNLRHLEGICTP</sequence>
<evidence type="ECO:0000256" key="9">
    <source>
        <dbReference type="RuleBase" id="RU003884"/>
    </source>
</evidence>
<keyword evidence="6" id="KW-0732">Signal</keyword>
<dbReference type="InterPro" id="IPR025949">
    <property type="entry name" value="PapC-like_C"/>
</dbReference>
<dbReference type="Pfam" id="PF13953">
    <property type="entry name" value="PapC_C"/>
    <property type="match status" value="1"/>
</dbReference>
<dbReference type="Gene3D" id="2.60.40.3110">
    <property type="match status" value="1"/>
</dbReference>
<dbReference type="Gene3D" id="3.10.20.410">
    <property type="match status" value="1"/>
</dbReference>
<dbReference type="PANTHER" id="PTHR30451:SF20">
    <property type="entry name" value="FIMBRIAE USHER"/>
    <property type="match status" value="1"/>
</dbReference>
<dbReference type="EMBL" id="OZ024668">
    <property type="protein sequence ID" value="CAK9890424.1"/>
    <property type="molecule type" value="Genomic_DNA"/>
</dbReference>
<dbReference type="InterPro" id="IPR037224">
    <property type="entry name" value="PapC_N_sf"/>
</dbReference>
<dbReference type="Gene3D" id="2.60.40.2610">
    <property type="entry name" value="Outer membrane usher protein FimD, plug domain"/>
    <property type="match status" value="1"/>
</dbReference>
<keyword evidence="8 9" id="KW-0998">Cell outer membrane</keyword>